<evidence type="ECO:0000313" key="2">
    <source>
        <dbReference type="EMBL" id="SDE51122.1"/>
    </source>
</evidence>
<name>A0A1G7DHV4_9ACTN</name>
<dbReference type="InterPro" id="IPR029058">
    <property type="entry name" value="AB_hydrolase_fold"/>
</dbReference>
<dbReference type="PANTHER" id="PTHR43265:SF1">
    <property type="entry name" value="ESTERASE ESTD"/>
    <property type="match status" value="1"/>
</dbReference>
<feature type="domain" description="AB hydrolase-1" evidence="1">
    <location>
        <begin position="42"/>
        <end position="242"/>
    </location>
</feature>
<dbReference type="PANTHER" id="PTHR43265">
    <property type="entry name" value="ESTERASE ESTD"/>
    <property type="match status" value="1"/>
</dbReference>
<dbReference type="GO" id="GO:0052689">
    <property type="term" value="F:carboxylic ester hydrolase activity"/>
    <property type="evidence" value="ECO:0007669"/>
    <property type="project" value="TreeGrafter"/>
</dbReference>
<evidence type="ECO:0000313" key="3">
    <source>
        <dbReference type="Proteomes" id="UP000198949"/>
    </source>
</evidence>
<proteinExistence type="predicted"/>
<dbReference type="InterPro" id="IPR053145">
    <property type="entry name" value="AB_hydrolase_Est10"/>
</dbReference>
<organism evidence="2 3">
    <name type="scientific">Glycomyces harbinensis</name>
    <dbReference type="NCBI Taxonomy" id="58114"/>
    <lineage>
        <taxon>Bacteria</taxon>
        <taxon>Bacillati</taxon>
        <taxon>Actinomycetota</taxon>
        <taxon>Actinomycetes</taxon>
        <taxon>Glycomycetales</taxon>
        <taxon>Glycomycetaceae</taxon>
        <taxon>Glycomyces</taxon>
    </lineage>
</organism>
<dbReference type="AlphaFoldDB" id="A0A1G7DHV4"/>
<protein>
    <recommendedName>
        <fullName evidence="1">AB hydrolase-1 domain-containing protein</fullName>
    </recommendedName>
</protein>
<dbReference type="OrthoDB" id="5902829at2"/>
<dbReference type="Pfam" id="PF12697">
    <property type="entry name" value="Abhydrolase_6"/>
    <property type="match status" value="1"/>
</dbReference>
<gene>
    <name evidence="2" type="ORF">SAMN05216270_12541</name>
</gene>
<dbReference type="SUPFAM" id="SSF53474">
    <property type="entry name" value="alpha/beta-Hydrolases"/>
    <property type="match status" value="1"/>
</dbReference>
<dbReference type="EMBL" id="FNAD01000025">
    <property type="protein sequence ID" value="SDE51122.1"/>
    <property type="molecule type" value="Genomic_DNA"/>
</dbReference>
<sequence>MAPRCGLCYVQAVDPLNVEHAGRTLRGVLHLPHPHREPVPAVVLCHGFGENRMGSRDEFVRLARLLADKGVAAYRFDFAAFGESDGDPADFSVSDQVSQLGAVLDQLERNRAVDPARIGVLGFSMGALTAVLTAGARPLRTLALWAPSGGALNLPFWNGGPYRDQIRDWGYADYNGIRFGRAFLDDLPGLDQFAAARRHAGPVLLAGGTEDSLMRAELIDPYVEAWGARLELHRIEGMGHSPGTLAERERLLDLTGEFLLRTV</sequence>
<dbReference type="Proteomes" id="UP000198949">
    <property type="component" value="Unassembled WGS sequence"/>
</dbReference>
<reference evidence="3" key="1">
    <citation type="submission" date="2016-10" db="EMBL/GenBank/DDBJ databases">
        <authorList>
            <person name="Varghese N."/>
            <person name="Submissions S."/>
        </authorList>
    </citation>
    <scope>NUCLEOTIDE SEQUENCE [LARGE SCALE GENOMIC DNA]</scope>
    <source>
        <strain evidence="3">CGMCC 4.3516</strain>
    </source>
</reference>
<keyword evidence="3" id="KW-1185">Reference proteome</keyword>
<accession>A0A1G7DHV4</accession>
<evidence type="ECO:0000259" key="1">
    <source>
        <dbReference type="Pfam" id="PF12697"/>
    </source>
</evidence>
<dbReference type="Gene3D" id="3.40.50.1820">
    <property type="entry name" value="alpha/beta hydrolase"/>
    <property type="match status" value="1"/>
</dbReference>
<dbReference type="InterPro" id="IPR000073">
    <property type="entry name" value="AB_hydrolase_1"/>
</dbReference>